<gene>
    <name evidence="1" type="ORF">QWM81_08195</name>
</gene>
<protein>
    <submittedName>
        <fullName evidence="1">Uncharacterized protein</fullName>
    </submittedName>
</protein>
<evidence type="ECO:0000313" key="2">
    <source>
        <dbReference type="Proteomes" id="UP001174050"/>
    </source>
</evidence>
<evidence type="ECO:0000313" key="1">
    <source>
        <dbReference type="EMBL" id="MDN3294027.1"/>
    </source>
</evidence>
<proteinExistence type="predicted"/>
<keyword evidence="2" id="KW-1185">Reference proteome</keyword>
<name>A0ABT7Z435_9ACTN</name>
<reference evidence="1" key="1">
    <citation type="submission" date="2023-06" db="EMBL/GenBank/DDBJ databases">
        <title>WGS-Sequencing of Streptomyces ficellus isolate 21 collected from sand in Gara Djebilet Iron Mine in Algeria.</title>
        <authorList>
            <person name="Zegers G.P."/>
            <person name="Gomez A."/>
            <person name="Gueddou A."/>
            <person name="Zahara A.F."/>
            <person name="Worth M."/>
            <person name="Sevigny J.L."/>
            <person name="Tisa L."/>
        </authorList>
    </citation>
    <scope>NUCLEOTIDE SEQUENCE</scope>
    <source>
        <strain evidence="1">AS11</strain>
    </source>
</reference>
<dbReference type="Proteomes" id="UP001174050">
    <property type="component" value="Unassembled WGS sequence"/>
</dbReference>
<dbReference type="EMBL" id="JAUEPL010000007">
    <property type="protein sequence ID" value="MDN3294027.1"/>
    <property type="molecule type" value="Genomic_DNA"/>
</dbReference>
<accession>A0ABT7Z435</accession>
<comment type="caution">
    <text evidence="1">The sequence shown here is derived from an EMBL/GenBank/DDBJ whole genome shotgun (WGS) entry which is preliminary data.</text>
</comment>
<dbReference type="RefSeq" id="WP_290111014.1">
    <property type="nucleotide sequence ID" value="NZ_JAUEPL010000007.1"/>
</dbReference>
<sequence>MTLVTVLNTGLDDFLAWAETRQGGGALPARPADAVLTLLALRGADRRAGVPEPTPQLLHRVLHEDLPVLFEPTEEERAALPGVLTALADRVRAANRLNAKRHARLLDAVQEALPEFDRVMDAPFHLTWPRWYARLLHAAGVDTADPEAVRAWLDAYARGPRAARAPLPAGITRAHLAGRTLAARAVLTEAALEAAARDTEAPSPAGPLLPEPLTEAARPDEVERLAAELSDRWTAAGLSEALAGPYADLAPGPESLPHSDLADRMLDEHLDYYGYSGYPLPPPLTLPDPDEIRGLLHAAPLPAALAEGADDDLRELAERCGFPGPATTVWTEGTPQELTELAADILAVTVERVAAEAGPDDEYALDAAHLLYTLYERGGTADSVARKASDVAGWQVVPELEDAPVRVPDTAPDAYETPSPEDLSELLGLPGVTETDRERLDSHAHALAALIDRLAETGCVFRTGDAYGLTPLGNAVMRHVFTAGDVAAPDRETVAGWDAAETVVAVQFWPPAIAAETLTRWTADRGGTDEAWEELLNAVSATHTAAAPLLLSTLFGHLDLAGIPSGPLRTAVGDPVIGAYAHRLLEARKEAPPVEEVPLSARAVLLVSELHRFWMEDMRASLAAAAGEEEPEPGAATLAEAFDTVAAAWPGGAASLLPAMAAADPPGSLPVLRALRDVHPDGRVRDLAGHAAKAAERRLPAHSTPADRHH</sequence>
<organism evidence="1 2">
    <name type="scientific">Streptomyces ficellus</name>
    <dbReference type="NCBI Taxonomy" id="1977088"/>
    <lineage>
        <taxon>Bacteria</taxon>
        <taxon>Bacillati</taxon>
        <taxon>Actinomycetota</taxon>
        <taxon>Actinomycetes</taxon>
        <taxon>Kitasatosporales</taxon>
        <taxon>Streptomycetaceae</taxon>
        <taxon>Streptomyces</taxon>
    </lineage>
</organism>